<feature type="domain" description="DUF4126" evidence="2">
    <location>
        <begin position="4"/>
        <end position="171"/>
    </location>
</feature>
<evidence type="ECO:0000313" key="3">
    <source>
        <dbReference type="EMBL" id="MBE9065961.1"/>
    </source>
</evidence>
<evidence type="ECO:0000313" key="4">
    <source>
        <dbReference type="Proteomes" id="UP000615026"/>
    </source>
</evidence>
<organism evidence="3 4">
    <name type="scientific">Leptolyngbya cf. ectocarpi LEGE 11479</name>
    <dbReference type="NCBI Taxonomy" id="1828722"/>
    <lineage>
        <taxon>Bacteria</taxon>
        <taxon>Bacillati</taxon>
        <taxon>Cyanobacteriota</taxon>
        <taxon>Cyanophyceae</taxon>
        <taxon>Leptolyngbyales</taxon>
        <taxon>Leptolyngbyaceae</taxon>
        <taxon>Leptolyngbya group</taxon>
        <taxon>Leptolyngbya</taxon>
    </lineage>
</organism>
<sequence length="182" mass="20076">MPELLAVLSISAATGLRLALPLLLIGLFSGEQLWSAVPILAHIPQVLVIAVLVIWSLLELTISKDRVNRRFLQSAELFFSPFVGTIAGIAIARLADIADSWLLVLLAATGGILALVIQMVQVGWLYRFNSPPMWAIFVEDALCICLAFFAFDAPEQGGLIALLLLWLAIRSSIIWQQWQKKR</sequence>
<feature type="transmembrane region" description="Helical" evidence="1">
    <location>
        <begin position="35"/>
        <end position="57"/>
    </location>
</feature>
<feature type="transmembrane region" description="Helical" evidence="1">
    <location>
        <begin position="77"/>
        <end position="95"/>
    </location>
</feature>
<dbReference type="EMBL" id="JADEXP010000023">
    <property type="protein sequence ID" value="MBE9065961.1"/>
    <property type="molecule type" value="Genomic_DNA"/>
</dbReference>
<protein>
    <submittedName>
        <fullName evidence="3">DUF4126 domain-containing protein</fullName>
    </submittedName>
</protein>
<proteinExistence type="predicted"/>
<dbReference type="Pfam" id="PF13548">
    <property type="entry name" value="DUF4126"/>
    <property type="match status" value="1"/>
</dbReference>
<reference evidence="3" key="1">
    <citation type="submission" date="2020-10" db="EMBL/GenBank/DDBJ databases">
        <authorList>
            <person name="Castelo-Branco R."/>
            <person name="Eusebio N."/>
            <person name="Adriana R."/>
            <person name="Vieira A."/>
            <person name="Brugerolle De Fraissinette N."/>
            <person name="Rezende De Castro R."/>
            <person name="Schneider M.P."/>
            <person name="Vasconcelos V."/>
            <person name="Leao P.N."/>
        </authorList>
    </citation>
    <scope>NUCLEOTIDE SEQUENCE</scope>
    <source>
        <strain evidence="3">LEGE 11479</strain>
    </source>
</reference>
<evidence type="ECO:0000256" key="1">
    <source>
        <dbReference type="SAM" id="Phobius"/>
    </source>
</evidence>
<evidence type="ECO:0000259" key="2">
    <source>
        <dbReference type="Pfam" id="PF13548"/>
    </source>
</evidence>
<dbReference type="AlphaFoldDB" id="A0A928X187"/>
<keyword evidence="1" id="KW-1133">Transmembrane helix</keyword>
<keyword evidence="1" id="KW-0472">Membrane</keyword>
<dbReference type="InterPro" id="IPR025196">
    <property type="entry name" value="DUF4126"/>
</dbReference>
<comment type="caution">
    <text evidence="3">The sequence shown here is derived from an EMBL/GenBank/DDBJ whole genome shotgun (WGS) entry which is preliminary data.</text>
</comment>
<name>A0A928X187_LEPEC</name>
<feature type="transmembrane region" description="Helical" evidence="1">
    <location>
        <begin position="157"/>
        <end position="175"/>
    </location>
</feature>
<dbReference type="Proteomes" id="UP000615026">
    <property type="component" value="Unassembled WGS sequence"/>
</dbReference>
<feature type="transmembrane region" description="Helical" evidence="1">
    <location>
        <begin position="133"/>
        <end position="151"/>
    </location>
</feature>
<gene>
    <name evidence="3" type="ORF">IQ260_04775</name>
</gene>
<keyword evidence="4" id="KW-1185">Reference proteome</keyword>
<feature type="transmembrane region" description="Helical" evidence="1">
    <location>
        <begin position="101"/>
        <end position="126"/>
    </location>
</feature>
<accession>A0A928X187</accession>
<keyword evidence="1" id="KW-0812">Transmembrane</keyword>